<feature type="transmembrane region" description="Helical" evidence="7">
    <location>
        <begin position="285"/>
        <end position="312"/>
    </location>
</feature>
<feature type="transmembrane region" description="Helical" evidence="7">
    <location>
        <begin position="811"/>
        <end position="830"/>
    </location>
</feature>
<sequence length="881" mass="98468">MNIVNKLTLRHMLLNKRRTMVTIAGVIISVAMITSVAILGVSFLDLFKRESIASIGNWHMKFYNTPASKLDVLKESKYADELLLEHEAGYALLTEQGVTEGSSTKKFIHVREYNTAAFDKLPLKLLDGRLPTNEHEIVVPEHYVKRYSQDGLVIGSTMTMTLGQRVQVNEEGEQIFLDQGIGLMVEEDKLLEQFVPKGQASYTIVGIIERLDWEYVSSPGYSFLTYLNEANLTDDQLVTASLYSAKPDKGIFQESERLAKELDSKPYTTNGDLLRYQFVSMNGGFIITMYSLMAIVMGVIIIGSVSLIYNAFGISVADRSRYLGMLASVGATRRQKRNSVLFEGLVISIISIPLGILAALAGLGITFAAINSTIKDVLSVSVGLELKMNLGAALLAVAVSLITIFLSTWWPAKRASKVSAIDAIRQSQDVKLTRKQLKTSRLIRKLFGMEADIAMKNIKRNKRRYQITVFSLVVSIMLFLTVSYLTTALKTTVFSTSEGINYDLKVSYYDAEEPNVDMIASLEGVKEYNQMDIMYTNVQLPVELLPEQVLKAKFGEDPHNETVGMPVFFYQLEDDKLLELADKAGINADRLLDADRPQAIVYNISKFYNPVDKRFVYEAALLKTSDIELQLRALEYIQETNEAGEESVKEQKIDMGSIELVGSTKSAPIGMVHGGKSGPEGVALIVSESAMSKLKQHDNMNKYESGVYLTSDDPNKLEEDLREIEQLESFYISNKHKSKQVDDATLFIVSVFSYGFISLITLISIANILNTISTSIALRKREFAMLRSIGMTEKGFYRMINYESLLYGLKALLYGLPLSFGIMLLIYNSVQNTTTYRFEVPWFSIVIMIVALFMIVGLSMIYSGSKVKKGSIVEAIKQDNL</sequence>
<dbReference type="GO" id="GO:0005886">
    <property type="term" value="C:plasma membrane"/>
    <property type="evidence" value="ECO:0007669"/>
    <property type="project" value="UniProtKB-SubCell"/>
</dbReference>
<dbReference type="RefSeq" id="WP_213519188.1">
    <property type="nucleotide sequence ID" value="NZ_BOSE01000009.1"/>
</dbReference>
<reference evidence="9" key="1">
    <citation type="submission" date="2021-03" db="EMBL/GenBank/DDBJ databases">
        <title>Antimicrobial resistance genes in bacteria isolated from Japanese honey, and their potential for conferring macrolide and lincosamide resistance in the American foulbrood pathogen Paenibacillus larvae.</title>
        <authorList>
            <person name="Okamoto M."/>
            <person name="Kumagai M."/>
            <person name="Kanamori H."/>
            <person name="Takamatsu D."/>
        </authorList>
    </citation>
    <scope>NUCLEOTIDE SEQUENCE</scope>
    <source>
        <strain evidence="9">J40TS1</strain>
    </source>
</reference>
<evidence type="ECO:0000313" key="9">
    <source>
        <dbReference type="EMBL" id="GIP18577.1"/>
    </source>
</evidence>
<evidence type="ECO:0000256" key="3">
    <source>
        <dbReference type="ARBA" id="ARBA00022692"/>
    </source>
</evidence>
<gene>
    <name evidence="9" type="ORF">J40TS1_42190</name>
</gene>
<protein>
    <submittedName>
        <fullName evidence="9">ABC transporter permease</fullName>
    </submittedName>
</protein>
<dbReference type="PANTHER" id="PTHR30572">
    <property type="entry name" value="MEMBRANE COMPONENT OF TRANSPORTER-RELATED"/>
    <property type="match status" value="1"/>
</dbReference>
<dbReference type="GO" id="GO:0022857">
    <property type="term" value="F:transmembrane transporter activity"/>
    <property type="evidence" value="ECO:0007669"/>
    <property type="project" value="TreeGrafter"/>
</dbReference>
<feature type="transmembrane region" description="Helical" evidence="7">
    <location>
        <begin position="842"/>
        <end position="862"/>
    </location>
</feature>
<keyword evidence="10" id="KW-1185">Reference proteome</keyword>
<keyword evidence="2" id="KW-1003">Cell membrane</keyword>
<feature type="transmembrane region" description="Helical" evidence="7">
    <location>
        <begin position="390"/>
        <end position="410"/>
    </location>
</feature>
<keyword evidence="5 7" id="KW-0472">Membrane</keyword>
<evidence type="ECO:0000256" key="6">
    <source>
        <dbReference type="ARBA" id="ARBA00038076"/>
    </source>
</evidence>
<dbReference type="PANTHER" id="PTHR30572:SF4">
    <property type="entry name" value="ABC TRANSPORTER PERMEASE YTRF"/>
    <property type="match status" value="1"/>
</dbReference>
<feature type="transmembrane region" description="Helical" evidence="7">
    <location>
        <begin position="340"/>
        <end position="370"/>
    </location>
</feature>
<feature type="transmembrane region" description="Helical" evidence="7">
    <location>
        <begin position="744"/>
        <end position="769"/>
    </location>
</feature>
<evidence type="ECO:0000256" key="5">
    <source>
        <dbReference type="ARBA" id="ARBA00023136"/>
    </source>
</evidence>
<evidence type="ECO:0000313" key="10">
    <source>
        <dbReference type="Proteomes" id="UP000683139"/>
    </source>
</evidence>
<feature type="domain" description="ABC3 transporter permease C-terminal" evidence="8">
    <location>
        <begin position="756"/>
        <end position="871"/>
    </location>
</feature>
<evidence type="ECO:0000256" key="2">
    <source>
        <dbReference type="ARBA" id="ARBA00022475"/>
    </source>
</evidence>
<keyword evidence="3 7" id="KW-0812">Transmembrane</keyword>
<comment type="similarity">
    <text evidence="6">Belongs to the ABC-4 integral membrane protein family.</text>
</comment>
<evidence type="ECO:0000256" key="7">
    <source>
        <dbReference type="SAM" id="Phobius"/>
    </source>
</evidence>
<evidence type="ECO:0000259" key="8">
    <source>
        <dbReference type="Pfam" id="PF02687"/>
    </source>
</evidence>
<dbReference type="EMBL" id="BOSE01000009">
    <property type="protein sequence ID" value="GIP18577.1"/>
    <property type="molecule type" value="Genomic_DNA"/>
</dbReference>
<evidence type="ECO:0000256" key="1">
    <source>
        <dbReference type="ARBA" id="ARBA00004651"/>
    </source>
</evidence>
<accession>A0A920CVV0</accession>
<dbReference type="Pfam" id="PF02687">
    <property type="entry name" value="FtsX"/>
    <property type="match status" value="2"/>
</dbReference>
<feature type="domain" description="ABC3 transporter permease C-terminal" evidence="8">
    <location>
        <begin position="295"/>
        <end position="419"/>
    </location>
</feature>
<feature type="transmembrane region" description="Helical" evidence="7">
    <location>
        <begin position="21"/>
        <end position="44"/>
    </location>
</feature>
<keyword evidence="4 7" id="KW-1133">Transmembrane helix</keyword>
<organism evidence="9 10">
    <name type="scientific">Paenibacillus montaniterrae</name>
    <dbReference type="NCBI Taxonomy" id="429341"/>
    <lineage>
        <taxon>Bacteria</taxon>
        <taxon>Bacillati</taxon>
        <taxon>Bacillota</taxon>
        <taxon>Bacilli</taxon>
        <taxon>Bacillales</taxon>
        <taxon>Paenibacillaceae</taxon>
        <taxon>Paenibacillus</taxon>
    </lineage>
</organism>
<dbReference type="InterPro" id="IPR003838">
    <property type="entry name" value="ABC3_permease_C"/>
</dbReference>
<dbReference type="Proteomes" id="UP000683139">
    <property type="component" value="Unassembled WGS sequence"/>
</dbReference>
<feature type="transmembrane region" description="Helical" evidence="7">
    <location>
        <begin position="465"/>
        <end position="485"/>
    </location>
</feature>
<proteinExistence type="inferred from homology"/>
<dbReference type="InterPro" id="IPR050250">
    <property type="entry name" value="Macrolide_Exporter_MacB"/>
</dbReference>
<evidence type="ECO:0000256" key="4">
    <source>
        <dbReference type="ARBA" id="ARBA00022989"/>
    </source>
</evidence>
<comment type="caution">
    <text evidence="9">The sequence shown here is derived from an EMBL/GenBank/DDBJ whole genome shotgun (WGS) entry which is preliminary data.</text>
</comment>
<comment type="subcellular location">
    <subcellularLocation>
        <location evidence="1">Cell membrane</location>
        <topology evidence="1">Multi-pass membrane protein</topology>
    </subcellularLocation>
</comment>
<name>A0A920CVV0_9BACL</name>
<dbReference type="AlphaFoldDB" id="A0A920CVV0"/>